<dbReference type="Pfam" id="PF14088">
    <property type="entry name" value="DUF4268"/>
    <property type="match status" value="1"/>
</dbReference>
<dbReference type="OrthoDB" id="1467516at2"/>
<evidence type="ECO:0000313" key="3">
    <source>
        <dbReference type="Proteomes" id="UP000186917"/>
    </source>
</evidence>
<evidence type="ECO:0000259" key="1">
    <source>
        <dbReference type="Pfam" id="PF14088"/>
    </source>
</evidence>
<dbReference type="STRING" id="477680.SAMN05421788_106265"/>
<dbReference type="EMBL" id="FTOR01000006">
    <property type="protein sequence ID" value="SIT25228.1"/>
    <property type="molecule type" value="Genomic_DNA"/>
</dbReference>
<organism evidence="2 3">
    <name type="scientific">Filimonas lacunae</name>
    <dbReference type="NCBI Taxonomy" id="477680"/>
    <lineage>
        <taxon>Bacteria</taxon>
        <taxon>Pseudomonadati</taxon>
        <taxon>Bacteroidota</taxon>
        <taxon>Chitinophagia</taxon>
        <taxon>Chitinophagales</taxon>
        <taxon>Chitinophagaceae</taxon>
        <taxon>Filimonas</taxon>
    </lineage>
</organism>
<reference evidence="3" key="1">
    <citation type="submission" date="2017-01" db="EMBL/GenBank/DDBJ databases">
        <authorList>
            <person name="Varghese N."/>
            <person name="Submissions S."/>
        </authorList>
    </citation>
    <scope>NUCLEOTIDE SEQUENCE [LARGE SCALE GENOMIC DNA]</scope>
    <source>
        <strain evidence="3">DSM 21054</strain>
    </source>
</reference>
<dbReference type="Proteomes" id="UP000186917">
    <property type="component" value="Unassembled WGS sequence"/>
</dbReference>
<protein>
    <recommendedName>
        <fullName evidence="1">DUF4268 domain-containing protein</fullName>
    </recommendedName>
</protein>
<dbReference type="RefSeq" id="WP_076380458.1">
    <property type="nucleotide sequence ID" value="NZ_AP017422.1"/>
</dbReference>
<gene>
    <name evidence="2" type="ORF">SAMN05421788_106265</name>
</gene>
<sequence>MYSRQEVSKLKQEFWTAFGKYMKPVLSADGEAVSWINYKTGISGIGFKMDADNKQATIAIVLSQPDIALQQGHYQHFQQLKNMLVEALGEDDWSWQEGITDEYGKVISVISKQQTGVNILRNEDWPAVISFFKPRIIALDEFWSMAKYSFESL</sequence>
<evidence type="ECO:0000313" key="2">
    <source>
        <dbReference type="EMBL" id="SIT25228.1"/>
    </source>
</evidence>
<dbReference type="KEGG" id="fln:FLA_2214"/>
<name>A0A173MFI1_9BACT</name>
<feature type="domain" description="DUF4268" evidence="1">
    <location>
        <begin position="10"/>
        <end position="144"/>
    </location>
</feature>
<keyword evidence="3" id="KW-1185">Reference proteome</keyword>
<accession>A0A173MFI1</accession>
<dbReference type="AlphaFoldDB" id="A0A173MFI1"/>
<proteinExistence type="predicted"/>
<dbReference type="InterPro" id="IPR025364">
    <property type="entry name" value="DUF4268"/>
</dbReference>